<organism evidence="1 2">
    <name type="scientific">Roridomyces roridus</name>
    <dbReference type="NCBI Taxonomy" id="1738132"/>
    <lineage>
        <taxon>Eukaryota</taxon>
        <taxon>Fungi</taxon>
        <taxon>Dikarya</taxon>
        <taxon>Basidiomycota</taxon>
        <taxon>Agaricomycotina</taxon>
        <taxon>Agaricomycetes</taxon>
        <taxon>Agaricomycetidae</taxon>
        <taxon>Agaricales</taxon>
        <taxon>Marasmiineae</taxon>
        <taxon>Mycenaceae</taxon>
        <taxon>Roridomyces</taxon>
    </lineage>
</organism>
<name>A0AAD7AZN3_9AGAR</name>
<feature type="non-terminal residue" evidence="1">
    <location>
        <position position="169"/>
    </location>
</feature>
<evidence type="ECO:0000313" key="1">
    <source>
        <dbReference type="EMBL" id="KAJ7605654.1"/>
    </source>
</evidence>
<comment type="caution">
    <text evidence="1">The sequence shown here is derived from an EMBL/GenBank/DDBJ whole genome shotgun (WGS) entry which is preliminary data.</text>
</comment>
<protein>
    <recommendedName>
        <fullName evidence="3">F-box domain-containing protein</fullName>
    </recommendedName>
</protein>
<keyword evidence="2" id="KW-1185">Reference proteome</keyword>
<dbReference type="Proteomes" id="UP001221142">
    <property type="component" value="Unassembled WGS sequence"/>
</dbReference>
<evidence type="ECO:0000313" key="2">
    <source>
        <dbReference type="Proteomes" id="UP001221142"/>
    </source>
</evidence>
<accession>A0AAD7AZN3</accession>
<proteinExistence type="predicted"/>
<reference evidence="1" key="1">
    <citation type="submission" date="2023-03" db="EMBL/GenBank/DDBJ databases">
        <title>Massive genome expansion in bonnet fungi (Mycena s.s.) driven by repeated elements and novel gene families across ecological guilds.</title>
        <authorList>
            <consortium name="Lawrence Berkeley National Laboratory"/>
            <person name="Harder C.B."/>
            <person name="Miyauchi S."/>
            <person name="Viragh M."/>
            <person name="Kuo A."/>
            <person name="Thoen E."/>
            <person name="Andreopoulos B."/>
            <person name="Lu D."/>
            <person name="Skrede I."/>
            <person name="Drula E."/>
            <person name="Henrissat B."/>
            <person name="Morin E."/>
            <person name="Kohler A."/>
            <person name="Barry K."/>
            <person name="LaButti K."/>
            <person name="Morin E."/>
            <person name="Salamov A."/>
            <person name="Lipzen A."/>
            <person name="Mereny Z."/>
            <person name="Hegedus B."/>
            <person name="Baldrian P."/>
            <person name="Stursova M."/>
            <person name="Weitz H."/>
            <person name="Taylor A."/>
            <person name="Grigoriev I.V."/>
            <person name="Nagy L.G."/>
            <person name="Martin F."/>
            <person name="Kauserud H."/>
        </authorList>
    </citation>
    <scope>NUCLEOTIDE SEQUENCE</scope>
    <source>
        <strain evidence="1">9284</strain>
    </source>
</reference>
<evidence type="ECO:0008006" key="3">
    <source>
        <dbReference type="Google" id="ProtNLM"/>
    </source>
</evidence>
<gene>
    <name evidence="1" type="ORF">FB45DRAFT_692084</name>
</gene>
<dbReference type="AlphaFoldDB" id="A0AAD7AZN3"/>
<dbReference type="EMBL" id="JARKIF010000070">
    <property type="protein sequence ID" value="KAJ7605654.1"/>
    <property type="molecule type" value="Genomic_DNA"/>
</dbReference>
<sequence>MHPCLRIAEIVDLIFEELKECDLTRNRTLAALARTCRGFHEPALDVLWSEQCTLRHVLKCLPSNLWEEIPGKSGKTVLVRLRLGESSSSMTLQRITGTIQAKDWDRPMFFARRIQTLSLDRYVDKESFPDVTVLEAISAGFPQDYLFPNLRTLRWRPDQHALFPFIRLF</sequence>